<accession>F4REP3</accession>
<organism evidence="3">
    <name type="scientific">Melampsora larici-populina (strain 98AG31 / pathotype 3-4-7)</name>
    <name type="common">Poplar leaf rust fungus</name>
    <dbReference type="NCBI Taxonomy" id="747676"/>
    <lineage>
        <taxon>Eukaryota</taxon>
        <taxon>Fungi</taxon>
        <taxon>Dikarya</taxon>
        <taxon>Basidiomycota</taxon>
        <taxon>Pucciniomycotina</taxon>
        <taxon>Pucciniomycetes</taxon>
        <taxon>Pucciniales</taxon>
        <taxon>Melampsoraceae</taxon>
        <taxon>Melampsora</taxon>
    </lineage>
</organism>
<keyword evidence="3" id="KW-1185">Reference proteome</keyword>
<evidence type="ECO:0000313" key="2">
    <source>
        <dbReference type="EMBL" id="EGG09135.1"/>
    </source>
</evidence>
<gene>
    <name evidence="2" type="ORF">MELLADRAFT_123858</name>
</gene>
<name>F4REP3_MELLP</name>
<evidence type="ECO:0000256" key="1">
    <source>
        <dbReference type="SAM" id="SignalP"/>
    </source>
</evidence>
<feature type="chain" id="PRO_5003315045" evidence="1">
    <location>
        <begin position="24"/>
        <end position="145"/>
    </location>
</feature>
<dbReference type="Proteomes" id="UP000001072">
    <property type="component" value="Unassembled WGS sequence"/>
</dbReference>
<dbReference type="OrthoDB" id="10321869at2759"/>
<dbReference type="AlphaFoldDB" id="F4REP3"/>
<protein>
    <submittedName>
        <fullName evidence="2">Secreted protein</fullName>
    </submittedName>
</protein>
<keyword evidence="1" id="KW-0732">Signal</keyword>
<dbReference type="RefSeq" id="XP_007407495.1">
    <property type="nucleotide sequence ID" value="XM_007407433.1"/>
</dbReference>
<reference evidence="3" key="1">
    <citation type="journal article" date="2011" name="Proc. Natl. Acad. Sci. U.S.A.">
        <title>Obligate biotrophy features unraveled by the genomic analysis of rust fungi.</title>
        <authorList>
            <person name="Duplessis S."/>
            <person name="Cuomo C.A."/>
            <person name="Lin Y.-C."/>
            <person name="Aerts A."/>
            <person name="Tisserant E."/>
            <person name="Veneault-Fourrey C."/>
            <person name="Joly D.L."/>
            <person name="Hacquard S."/>
            <person name="Amselem J."/>
            <person name="Cantarel B.L."/>
            <person name="Chiu R."/>
            <person name="Coutinho P.M."/>
            <person name="Feau N."/>
            <person name="Field M."/>
            <person name="Frey P."/>
            <person name="Gelhaye E."/>
            <person name="Goldberg J."/>
            <person name="Grabherr M.G."/>
            <person name="Kodira C.D."/>
            <person name="Kohler A."/>
            <person name="Kuees U."/>
            <person name="Lindquist E.A."/>
            <person name="Lucas S.M."/>
            <person name="Mago R."/>
            <person name="Mauceli E."/>
            <person name="Morin E."/>
            <person name="Murat C."/>
            <person name="Pangilinan J.L."/>
            <person name="Park R."/>
            <person name="Pearson M."/>
            <person name="Quesneville H."/>
            <person name="Rouhier N."/>
            <person name="Sakthikumar S."/>
            <person name="Salamov A.A."/>
            <person name="Schmutz J."/>
            <person name="Selles B."/>
            <person name="Shapiro H."/>
            <person name="Tanguay P."/>
            <person name="Tuskan G.A."/>
            <person name="Henrissat B."/>
            <person name="Van de Peer Y."/>
            <person name="Rouze P."/>
            <person name="Ellis J.G."/>
            <person name="Dodds P.N."/>
            <person name="Schein J.E."/>
            <person name="Zhong S."/>
            <person name="Hamelin R.C."/>
            <person name="Grigoriev I.V."/>
            <person name="Szabo L.J."/>
            <person name="Martin F."/>
        </authorList>
    </citation>
    <scope>NUCLEOTIDE SEQUENCE [LARGE SCALE GENOMIC DNA]</scope>
    <source>
        <strain evidence="3">98AG31 / pathotype 3-4-7</strain>
    </source>
</reference>
<dbReference type="VEuPathDB" id="FungiDB:MELLADRAFT_123858"/>
<dbReference type="GeneID" id="18926503"/>
<evidence type="ECO:0000313" key="3">
    <source>
        <dbReference type="Proteomes" id="UP000001072"/>
    </source>
</evidence>
<sequence>MSWKPLNPIFILVLVFLFAGDFGLHIFVDANAIECNSFWEPPGPWNTNKKHKCGRTLDGVPSSYWCDTCHRNDKKFPTAINCVGPQKLSTDGAFTCDAGMDENVMGDPNRPIFCYHFYPAGTANTYTCKKPQLYQQCDSASCKLR</sequence>
<dbReference type="InParanoid" id="F4REP3"/>
<feature type="signal peptide" evidence="1">
    <location>
        <begin position="1"/>
        <end position="23"/>
    </location>
</feature>
<dbReference type="KEGG" id="mlr:MELLADRAFT_123858"/>
<dbReference type="HOGENOM" id="CLU_1740947_0_0_1"/>
<dbReference type="EMBL" id="GL883098">
    <property type="protein sequence ID" value="EGG09135.1"/>
    <property type="molecule type" value="Genomic_DNA"/>
</dbReference>
<proteinExistence type="predicted"/>